<dbReference type="PROSITE" id="PS51898">
    <property type="entry name" value="TYR_RECOMBINASE"/>
    <property type="match status" value="1"/>
</dbReference>
<sequence length="330" mass="37689">MATIRKLRGRWQAQVRRRGMKPRCKSFDSKTEAEKWARELESQVDKFGAAPDTRILESTTLGALMKRYAEEVSPAKRGATQEIQRLGVLQRNELAYRTLVGLSQQDIASFRDERLKTVKPATAVRELAILSHVLDVAMRDWGYPLAQNVVKMIRRPTINNARSRRLTTSEEQRLLTACDDGRVECFRALVIVAIETGMRRGELLGLKWSDISHNRRVISLAMTKNGTSREVPLSKRAYETLMTLKQCDSVDQSTPFGMTISAFDQTWKRVIKRTGIVDLKFHDLRHEAVSRFFELGLNIMEVSTISGHKELSMLKRYTHLNAENLVSRLG</sequence>
<gene>
    <name evidence="5" type="ORF">CEV31_0852</name>
</gene>
<keyword evidence="2" id="KW-0238">DNA-binding</keyword>
<dbReference type="PANTHER" id="PTHR30349:SF94">
    <property type="entry name" value="INTEGRASE_RECOMBINASE HI_1414-RELATED"/>
    <property type="match status" value="1"/>
</dbReference>
<evidence type="ECO:0000313" key="5">
    <source>
        <dbReference type="EMBL" id="OYR21230.1"/>
    </source>
</evidence>
<dbReference type="SUPFAM" id="SSF56349">
    <property type="entry name" value="DNA breaking-rejoining enzymes"/>
    <property type="match status" value="1"/>
</dbReference>
<dbReference type="GO" id="GO:0006310">
    <property type="term" value="P:DNA recombination"/>
    <property type="evidence" value="ECO:0007669"/>
    <property type="project" value="UniProtKB-KW"/>
</dbReference>
<evidence type="ECO:0000256" key="1">
    <source>
        <dbReference type="ARBA" id="ARBA00022908"/>
    </source>
</evidence>
<protein>
    <submittedName>
        <fullName evidence="5">Phage integrase family protein</fullName>
    </submittedName>
</protein>
<dbReference type="Gene3D" id="1.10.443.10">
    <property type="entry name" value="Intergrase catalytic core"/>
    <property type="match status" value="1"/>
</dbReference>
<comment type="caution">
    <text evidence="5">The sequence shown here is derived from an EMBL/GenBank/DDBJ whole genome shotgun (WGS) entry which is preliminary data.</text>
</comment>
<proteinExistence type="predicted"/>
<feature type="domain" description="Tyr recombinase" evidence="4">
    <location>
        <begin position="161"/>
        <end position="330"/>
    </location>
</feature>
<dbReference type="GO" id="GO:0015074">
    <property type="term" value="P:DNA integration"/>
    <property type="evidence" value="ECO:0007669"/>
    <property type="project" value="UniProtKB-KW"/>
</dbReference>
<dbReference type="CDD" id="cd00796">
    <property type="entry name" value="INT_Rci_Hp1_C"/>
    <property type="match status" value="1"/>
</dbReference>
<keyword evidence="3" id="KW-0233">DNA recombination</keyword>
<reference evidence="5 6" key="1">
    <citation type="submission" date="2017-07" db="EMBL/GenBank/DDBJ databases">
        <title>Phylogenetic study on the rhizospheric bacterium Ochrobactrum sp. A44.</title>
        <authorList>
            <person name="Krzyzanowska D.M."/>
            <person name="Ossowicki A."/>
            <person name="Rajewska M."/>
            <person name="Maciag T."/>
            <person name="Kaczynski Z."/>
            <person name="Czerwicka M."/>
            <person name="Jafra S."/>
        </authorList>
    </citation>
    <scope>NUCLEOTIDE SEQUENCE [LARGE SCALE GENOMIC DNA]</scope>
    <source>
        <strain evidence="5 6">DSM 7216</strain>
    </source>
</reference>
<dbReference type="InterPro" id="IPR002104">
    <property type="entry name" value="Integrase_catalytic"/>
</dbReference>
<dbReference type="PANTHER" id="PTHR30349">
    <property type="entry name" value="PHAGE INTEGRASE-RELATED"/>
    <property type="match status" value="1"/>
</dbReference>
<dbReference type="InterPro" id="IPR010998">
    <property type="entry name" value="Integrase_recombinase_N"/>
</dbReference>
<name>A0A256G2M0_9HYPH</name>
<dbReference type="Gene3D" id="1.10.150.130">
    <property type="match status" value="1"/>
</dbReference>
<keyword evidence="6" id="KW-1185">Reference proteome</keyword>
<evidence type="ECO:0000256" key="3">
    <source>
        <dbReference type="ARBA" id="ARBA00023172"/>
    </source>
</evidence>
<accession>A0A256G2M0</accession>
<dbReference type="Proteomes" id="UP000215590">
    <property type="component" value="Unassembled WGS sequence"/>
</dbReference>
<dbReference type="RefSeq" id="WP_094505581.1">
    <property type="nucleotide sequence ID" value="NZ_JBHEEK010000005.1"/>
</dbReference>
<dbReference type="InterPro" id="IPR011010">
    <property type="entry name" value="DNA_brk_join_enz"/>
</dbReference>
<evidence type="ECO:0000256" key="2">
    <source>
        <dbReference type="ARBA" id="ARBA00023125"/>
    </source>
</evidence>
<dbReference type="Pfam" id="PF00589">
    <property type="entry name" value="Phage_integrase"/>
    <property type="match status" value="1"/>
</dbReference>
<dbReference type="InterPro" id="IPR013762">
    <property type="entry name" value="Integrase-like_cat_sf"/>
</dbReference>
<dbReference type="InterPro" id="IPR050090">
    <property type="entry name" value="Tyrosine_recombinase_XerCD"/>
</dbReference>
<evidence type="ECO:0000259" key="4">
    <source>
        <dbReference type="PROSITE" id="PS51898"/>
    </source>
</evidence>
<keyword evidence="1" id="KW-0229">DNA integration</keyword>
<evidence type="ECO:0000313" key="6">
    <source>
        <dbReference type="Proteomes" id="UP000215590"/>
    </source>
</evidence>
<organism evidence="5 6">
    <name type="scientific">Brucella thiophenivorans</name>
    <dbReference type="NCBI Taxonomy" id="571255"/>
    <lineage>
        <taxon>Bacteria</taxon>
        <taxon>Pseudomonadati</taxon>
        <taxon>Pseudomonadota</taxon>
        <taxon>Alphaproteobacteria</taxon>
        <taxon>Hyphomicrobiales</taxon>
        <taxon>Brucellaceae</taxon>
        <taxon>Brucella/Ochrobactrum group</taxon>
        <taxon>Brucella</taxon>
    </lineage>
</organism>
<dbReference type="EMBL" id="NNRJ01000012">
    <property type="protein sequence ID" value="OYR21230.1"/>
    <property type="molecule type" value="Genomic_DNA"/>
</dbReference>
<dbReference type="AlphaFoldDB" id="A0A256G2M0"/>
<dbReference type="OrthoDB" id="6388170at2"/>
<dbReference type="GO" id="GO:0003677">
    <property type="term" value="F:DNA binding"/>
    <property type="evidence" value="ECO:0007669"/>
    <property type="project" value="UniProtKB-KW"/>
</dbReference>